<keyword evidence="3" id="KW-1185">Reference proteome</keyword>
<name>A0AAE1W3R1_9LAMI</name>
<evidence type="ECO:0000313" key="2">
    <source>
        <dbReference type="EMBL" id="KAK4386228.1"/>
    </source>
</evidence>
<dbReference type="SUPFAM" id="SSF81606">
    <property type="entry name" value="PP2C-like"/>
    <property type="match status" value="1"/>
</dbReference>
<evidence type="ECO:0000256" key="1">
    <source>
        <dbReference type="SAM" id="MobiDB-lite"/>
    </source>
</evidence>
<proteinExistence type="predicted"/>
<comment type="caution">
    <text evidence="2">The sequence shown here is derived from an EMBL/GenBank/DDBJ whole genome shotgun (WGS) entry which is preliminary data.</text>
</comment>
<evidence type="ECO:0000313" key="3">
    <source>
        <dbReference type="Proteomes" id="UP001289374"/>
    </source>
</evidence>
<dbReference type="AlphaFoldDB" id="A0AAE1W3R1"/>
<feature type="compositionally biased region" description="Polar residues" evidence="1">
    <location>
        <begin position="64"/>
        <end position="85"/>
    </location>
</feature>
<reference evidence="2" key="2">
    <citation type="journal article" date="2024" name="Plant">
        <title>Genomic evolution and insights into agronomic trait innovations of Sesamum species.</title>
        <authorList>
            <person name="Miao H."/>
            <person name="Wang L."/>
            <person name="Qu L."/>
            <person name="Liu H."/>
            <person name="Sun Y."/>
            <person name="Le M."/>
            <person name="Wang Q."/>
            <person name="Wei S."/>
            <person name="Zheng Y."/>
            <person name="Lin W."/>
            <person name="Duan Y."/>
            <person name="Cao H."/>
            <person name="Xiong S."/>
            <person name="Wang X."/>
            <person name="Wei L."/>
            <person name="Li C."/>
            <person name="Ma Q."/>
            <person name="Ju M."/>
            <person name="Zhao R."/>
            <person name="Li G."/>
            <person name="Mu C."/>
            <person name="Tian Q."/>
            <person name="Mei H."/>
            <person name="Zhang T."/>
            <person name="Gao T."/>
            <person name="Zhang H."/>
        </authorList>
    </citation>
    <scope>NUCLEOTIDE SEQUENCE</scope>
    <source>
        <strain evidence="2">K16</strain>
    </source>
</reference>
<feature type="region of interest" description="Disordered" evidence="1">
    <location>
        <begin position="59"/>
        <end position="98"/>
    </location>
</feature>
<dbReference type="EMBL" id="JACGWL010000015">
    <property type="protein sequence ID" value="KAK4386228.1"/>
    <property type="molecule type" value="Genomic_DNA"/>
</dbReference>
<gene>
    <name evidence="2" type="ORF">Sango_2493400</name>
</gene>
<reference evidence="2" key="1">
    <citation type="submission" date="2020-06" db="EMBL/GenBank/DDBJ databases">
        <authorList>
            <person name="Li T."/>
            <person name="Hu X."/>
            <person name="Zhang T."/>
            <person name="Song X."/>
            <person name="Zhang H."/>
            <person name="Dai N."/>
            <person name="Sheng W."/>
            <person name="Hou X."/>
            <person name="Wei L."/>
        </authorList>
    </citation>
    <scope>NUCLEOTIDE SEQUENCE</scope>
    <source>
        <strain evidence="2">K16</strain>
        <tissue evidence="2">Leaf</tissue>
    </source>
</reference>
<dbReference type="InterPro" id="IPR036457">
    <property type="entry name" value="PPM-type-like_dom_sf"/>
</dbReference>
<organism evidence="2 3">
    <name type="scientific">Sesamum angolense</name>
    <dbReference type="NCBI Taxonomy" id="2727404"/>
    <lineage>
        <taxon>Eukaryota</taxon>
        <taxon>Viridiplantae</taxon>
        <taxon>Streptophyta</taxon>
        <taxon>Embryophyta</taxon>
        <taxon>Tracheophyta</taxon>
        <taxon>Spermatophyta</taxon>
        <taxon>Magnoliopsida</taxon>
        <taxon>eudicotyledons</taxon>
        <taxon>Gunneridae</taxon>
        <taxon>Pentapetalae</taxon>
        <taxon>asterids</taxon>
        <taxon>lamiids</taxon>
        <taxon>Lamiales</taxon>
        <taxon>Pedaliaceae</taxon>
        <taxon>Sesamum</taxon>
    </lineage>
</organism>
<protein>
    <submittedName>
        <fullName evidence="2">Uncharacterized protein</fullName>
    </submittedName>
</protein>
<sequence length="98" mass="11106">MFSITTISSYSPWHYYEDVVLIAQTEEELNSAARKMTETRFSCGSADNITCIVVKFHHERGEPEQTQQHARGSAEPSETQYSNKPNAEESQQKPKANP</sequence>
<dbReference type="Gene3D" id="3.60.40.10">
    <property type="entry name" value="PPM-type phosphatase domain"/>
    <property type="match status" value="1"/>
</dbReference>
<accession>A0AAE1W3R1</accession>
<dbReference type="Proteomes" id="UP001289374">
    <property type="component" value="Unassembled WGS sequence"/>
</dbReference>